<dbReference type="InterPro" id="IPR001763">
    <property type="entry name" value="Rhodanese-like_dom"/>
</dbReference>
<accession>A0A7W8FVX2</accession>
<dbReference type="InterPro" id="IPR036873">
    <property type="entry name" value="Rhodanese-like_dom_sf"/>
</dbReference>
<dbReference type="Proteomes" id="UP000521313">
    <property type="component" value="Unassembled WGS sequence"/>
</dbReference>
<dbReference type="AlphaFoldDB" id="A0A7W8FVX2"/>
<gene>
    <name evidence="2" type="ORF">HNQ43_000077</name>
</gene>
<dbReference type="SUPFAM" id="SSF52821">
    <property type="entry name" value="Rhodanese/Cell cycle control phosphatase"/>
    <property type="match status" value="1"/>
</dbReference>
<dbReference type="PROSITE" id="PS50206">
    <property type="entry name" value="RHODANESE_3"/>
    <property type="match status" value="1"/>
</dbReference>
<keyword evidence="2" id="KW-0808">Transferase</keyword>
<dbReference type="EMBL" id="JACHHD010000001">
    <property type="protein sequence ID" value="MBB5184044.1"/>
    <property type="molecule type" value="Genomic_DNA"/>
</dbReference>
<dbReference type="PANTHER" id="PTHR43031:SF1">
    <property type="entry name" value="PYRIDINE NUCLEOTIDE-DISULPHIDE OXIDOREDUCTASE"/>
    <property type="match status" value="1"/>
</dbReference>
<evidence type="ECO:0000313" key="2">
    <source>
        <dbReference type="EMBL" id="MBB5184044.1"/>
    </source>
</evidence>
<protein>
    <submittedName>
        <fullName evidence="2">Rhodanese-related sulfurtransferase</fullName>
    </submittedName>
</protein>
<feature type="domain" description="Rhodanese" evidence="1">
    <location>
        <begin position="20"/>
        <end position="105"/>
    </location>
</feature>
<comment type="caution">
    <text evidence="2">The sequence shown here is derived from an EMBL/GenBank/DDBJ whole genome shotgun (WGS) entry which is preliminary data.</text>
</comment>
<sequence>MGLISMLRIDIDAGVEVYQMTKNAVLIDVRTKEEYDQGHIPNSINLPLSNLDQILKEVPDKNTPLFVYCQSGSRSARAVKSMKKAGYSDVTNIGGILYYHGPIEK</sequence>
<dbReference type="PANTHER" id="PTHR43031">
    <property type="entry name" value="FAD-DEPENDENT OXIDOREDUCTASE"/>
    <property type="match status" value="1"/>
</dbReference>
<dbReference type="GO" id="GO:0016740">
    <property type="term" value="F:transferase activity"/>
    <property type="evidence" value="ECO:0007669"/>
    <property type="project" value="UniProtKB-KW"/>
</dbReference>
<proteinExistence type="predicted"/>
<dbReference type="InterPro" id="IPR050229">
    <property type="entry name" value="GlpE_sulfurtransferase"/>
</dbReference>
<dbReference type="RefSeq" id="WP_183373733.1">
    <property type="nucleotide sequence ID" value="NZ_JACHHD010000001.1"/>
</dbReference>
<dbReference type="Gene3D" id="3.40.250.10">
    <property type="entry name" value="Rhodanese-like domain"/>
    <property type="match status" value="1"/>
</dbReference>
<name>A0A7W8FVX2_9FIRM</name>
<dbReference type="SMART" id="SM00450">
    <property type="entry name" value="RHOD"/>
    <property type="match status" value="1"/>
</dbReference>
<organism evidence="2 3">
    <name type="scientific">Faecalicoccus acidiformans</name>
    <dbReference type="NCBI Taxonomy" id="915173"/>
    <lineage>
        <taxon>Bacteria</taxon>
        <taxon>Bacillati</taxon>
        <taxon>Bacillota</taxon>
        <taxon>Erysipelotrichia</taxon>
        <taxon>Erysipelotrichales</taxon>
        <taxon>Erysipelotrichaceae</taxon>
        <taxon>Faecalicoccus</taxon>
    </lineage>
</organism>
<dbReference type="Pfam" id="PF00581">
    <property type="entry name" value="Rhodanese"/>
    <property type="match status" value="1"/>
</dbReference>
<evidence type="ECO:0000313" key="3">
    <source>
        <dbReference type="Proteomes" id="UP000521313"/>
    </source>
</evidence>
<dbReference type="CDD" id="cd00158">
    <property type="entry name" value="RHOD"/>
    <property type="match status" value="1"/>
</dbReference>
<evidence type="ECO:0000259" key="1">
    <source>
        <dbReference type="PROSITE" id="PS50206"/>
    </source>
</evidence>
<reference evidence="2 3" key="1">
    <citation type="submission" date="2020-08" db="EMBL/GenBank/DDBJ databases">
        <title>Genomic Encyclopedia of Type Strains, Phase IV (KMG-IV): sequencing the most valuable type-strain genomes for metagenomic binning, comparative biology and taxonomic classification.</title>
        <authorList>
            <person name="Goeker M."/>
        </authorList>
    </citation>
    <scope>NUCLEOTIDE SEQUENCE [LARGE SCALE GENOMIC DNA]</scope>
    <source>
        <strain evidence="2 3">DSM 26963</strain>
    </source>
</reference>